<feature type="domain" description="ERV/ALR sulfhydryl oxidase" evidence="12">
    <location>
        <begin position="399"/>
        <end position="497"/>
    </location>
</feature>
<keyword evidence="8" id="KW-0325">Glycoprotein</keyword>
<evidence type="ECO:0000256" key="2">
    <source>
        <dbReference type="ARBA" id="ARBA00006041"/>
    </source>
</evidence>
<dbReference type="PROSITE" id="PS51324">
    <property type="entry name" value="ERV_ALR"/>
    <property type="match status" value="1"/>
</dbReference>
<dbReference type="GO" id="GO:0005615">
    <property type="term" value="C:extracellular space"/>
    <property type="evidence" value="ECO:0007669"/>
    <property type="project" value="TreeGrafter"/>
</dbReference>
<dbReference type="PANTHER" id="PTHR22897:SF8">
    <property type="entry name" value="SULFHYDRYL OXIDASE"/>
    <property type="match status" value="1"/>
</dbReference>
<feature type="domain" description="Thioredoxin" evidence="13">
    <location>
        <begin position="10"/>
        <end position="146"/>
    </location>
</feature>
<feature type="chain" id="PRO_5013017064" description="Sulfhydryl oxidase" evidence="11">
    <location>
        <begin position="16"/>
        <end position="602"/>
    </location>
</feature>
<name>E4X953_OIKDI</name>
<comment type="similarity">
    <text evidence="2">Belongs to the quiescin-sulfhydryl oxidase (QSOX) family.</text>
</comment>
<comment type="cofactor">
    <cofactor evidence="1 10">
        <name>FAD</name>
        <dbReference type="ChEBI" id="CHEBI:57692"/>
    </cofactor>
</comment>
<proteinExistence type="inferred from homology"/>
<dbReference type="Gene3D" id="1.20.120.1960">
    <property type="entry name" value="QSOX sulfhydryl oxidase domain"/>
    <property type="match status" value="1"/>
</dbReference>
<dbReference type="Pfam" id="PF04777">
    <property type="entry name" value="Evr1_Alr"/>
    <property type="match status" value="1"/>
</dbReference>
<dbReference type="GO" id="GO:0006457">
    <property type="term" value="P:protein folding"/>
    <property type="evidence" value="ECO:0007669"/>
    <property type="project" value="TreeGrafter"/>
</dbReference>
<evidence type="ECO:0000256" key="11">
    <source>
        <dbReference type="SAM" id="SignalP"/>
    </source>
</evidence>
<gene>
    <name evidence="14" type="ORF">GSOID_T00004400001</name>
</gene>
<protein>
    <recommendedName>
        <fullName evidence="10">Sulfhydryl oxidase</fullName>
        <ecNumber evidence="10">1.8.3.2</ecNumber>
    </recommendedName>
</protein>
<evidence type="ECO:0000256" key="3">
    <source>
        <dbReference type="ARBA" id="ARBA00022630"/>
    </source>
</evidence>
<dbReference type="SUPFAM" id="SSF69000">
    <property type="entry name" value="FAD-dependent thiol oxidase"/>
    <property type="match status" value="1"/>
</dbReference>
<keyword evidence="6 10" id="KW-0560">Oxidoreductase</keyword>
<keyword evidence="7" id="KW-1015">Disulfide bond</keyword>
<dbReference type="InterPro" id="IPR039798">
    <property type="entry name" value="Sulfhydryl_oxidase"/>
</dbReference>
<dbReference type="InterPro" id="IPR040986">
    <property type="entry name" value="QSOX_FAD-bd_dom"/>
</dbReference>
<dbReference type="InterPro" id="IPR036249">
    <property type="entry name" value="Thioredoxin-like_sf"/>
</dbReference>
<evidence type="ECO:0000256" key="1">
    <source>
        <dbReference type="ARBA" id="ARBA00001974"/>
    </source>
</evidence>
<keyword evidence="10" id="KW-0812">Transmembrane</keyword>
<dbReference type="PROSITE" id="PS51352">
    <property type="entry name" value="THIOREDOXIN_2"/>
    <property type="match status" value="1"/>
</dbReference>
<dbReference type="InterPro" id="IPR036774">
    <property type="entry name" value="ERV/ALR_sulphydryl_oxid_sf"/>
</dbReference>
<dbReference type="Gene3D" id="1.20.120.310">
    <property type="entry name" value="ERV/ALR sulfhydryl oxidase domain"/>
    <property type="match status" value="1"/>
</dbReference>
<evidence type="ECO:0000313" key="15">
    <source>
        <dbReference type="Proteomes" id="UP000001307"/>
    </source>
</evidence>
<evidence type="ECO:0000256" key="7">
    <source>
        <dbReference type="ARBA" id="ARBA00023157"/>
    </source>
</evidence>
<dbReference type="InterPro" id="IPR013766">
    <property type="entry name" value="Thioredoxin_domain"/>
</dbReference>
<dbReference type="Gene3D" id="3.40.30.10">
    <property type="entry name" value="Glutaredoxin"/>
    <property type="match status" value="1"/>
</dbReference>
<evidence type="ECO:0000313" key="14">
    <source>
        <dbReference type="EMBL" id="CBY18982.1"/>
    </source>
</evidence>
<dbReference type="InterPro" id="IPR017937">
    <property type="entry name" value="Thioredoxin_CS"/>
</dbReference>
<dbReference type="EMBL" id="FN653030">
    <property type="protein sequence ID" value="CBY18982.1"/>
    <property type="molecule type" value="Genomic_DNA"/>
</dbReference>
<dbReference type="InterPro" id="IPR042568">
    <property type="entry name" value="QSOX_FAD-bd_sf"/>
</dbReference>
<dbReference type="Pfam" id="PF18371">
    <property type="entry name" value="FAD_SOX"/>
    <property type="match status" value="1"/>
</dbReference>
<keyword evidence="10" id="KW-0472">Membrane</keyword>
<feature type="signal peptide" evidence="11">
    <location>
        <begin position="1"/>
        <end position="15"/>
    </location>
</feature>
<evidence type="ECO:0000259" key="12">
    <source>
        <dbReference type="PROSITE" id="PS51324"/>
    </source>
</evidence>
<keyword evidence="5 10" id="KW-0274">FAD</keyword>
<keyword evidence="15" id="KW-1185">Reference proteome</keyword>
<dbReference type="AlphaFoldDB" id="E4X953"/>
<dbReference type="GO" id="GO:0003756">
    <property type="term" value="F:protein disulfide isomerase activity"/>
    <property type="evidence" value="ECO:0007669"/>
    <property type="project" value="TreeGrafter"/>
</dbReference>
<dbReference type="Proteomes" id="UP000001307">
    <property type="component" value="Unassembled WGS sequence"/>
</dbReference>
<evidence type="ECO:0000256" key="5">
    <source>
        <dbReference type="ARBA" id="ARBA00022827"/>
    </source>
</evidence>
<dbReference type="InParanoid" id="E4X953"/>
<organism evidence="14">
    <name type="scientific">Oikopleura dioica</name>
    <name type="common">Tunicate</name>
    <dbReference type="NCBI Taxonomy" id="34765"/>
    <lineage>
        <taxon>Eukaryota</taxon>
        <taxon>Metazoa</taxon>
        <taxon>Chordata</taxon>
        <taxon>Tunicata</taxon>
        <taxon>Appendicularia</taxon>
        <taxon>Copelata</taxon>
        <taxon>Oikopleuridae</taxon>
        <taxon>Oikopleura</taxon>
    </lineage>
</organism>
<dbReference type="EC" id="1.8.3.2" evidence="10"/>
<accession>E4X953</accession>
<feature type="transmembrane region" description="Helical" evidence="10">
    <location>
        <begin position="566"/>
        <end position="585"/>
    </location>
</feature>
<evidence type="ECO:0000259" key="13">
    <source>
        <dbReference type="PROSITE" id="PS51352"/>
    </source>
</evidence>
<dbReference type="GO" id="GO:0016971">
    <property type="term" value="F:flavin-dependent sulfhydryl oxidase activity"/>
    <property type="evidence" value="ECO:0007669"/>
    <property type="project" value="InterPro"/>
</dbReference>
<keyword evidence="4 11" id="KW-0732">Signal</keyword>
<dbReference type="GO" id="GO:0000139">
    <property type="term" value="C:Golgi membrane"/>
    <property type="evidence" value="ECO:0007669"/>
    <property type="project" value="TreeGrafter"/>
</dbReference>
<dbReference type="PANTHER" id="PTHR22897">
    <property type="entry name" value="QUIESCIN Q6-RELATED SULFHYDRYL OXIDASE"/>
    <property type="match status" value="1"/>
</dbReference>
<dbReference type="OrthoDB" id="59470at2759"/>
<evidence type="ECO:0000256" key="4">
    <source>
        <dbReference type="ARBA" id="ARBA00022729"/>
    </source>
</evidence>
<dbReference type="SUPFAM" id="SSF52833">
    <property type="entry name" value="Thioredoxin-like"/>
    <property type="match status" value="1"/>
</dbReference>
<dbReference type="InterPro" id="IPR017905">
    <property type="entry name" value="ERV/ALR_sulphydryl_oxidase"/>
</dbReference>
<keyword evidence="3 10" id="KW-0285">Flavoprotein</keyword>
<evidence type="ECO:0000256" key="8">
    <source>
        <dbReference type="ARBA" id="ARBA00023180"/>
    </source>
</evidence>
<evidence type="ECO:0000256" key="10">
    <source>
        <dbReference type="RuleBase" id="RU371123"/>
    </source>
</evidence>
<reference evidence="14" key="1">
    <citation type="journal article" date="2010" name="Science">
        <title>Plasticity of animal genome architecture unmasked by rapid evolution of a pelagic tunicate.</title>
        <authorList>
            <person name="Denoeud F."/>
            <person name="Henriet S."/>
            <person name="Mungpakdee S."/>
            <person name="Aury J.M."/>
            <person name="Da Silva C."/>
            <person name="Brinkmann H."/>
            <person name="Mikhaleva J."/>
            <person name="Olsen L.C."/>
            <person name="Jubin C."/>
            <person name="Canestro C."/>
            <person name="Bouquet J.M."/>
            <person name="Danks G."/>
            <person name="Poulain J."/>
            <person name="Campsteijn C."/>
            <person name="Adamski M."/>
            <person name="Cross I."/>
            <person name="Yadetie F."/>
            <person name="Muffato M."/>
            <person name="Louis A."/>
            <person name="Butcher S."/>
            <person name="Tsagkogeorga G."/>
            <person name="Konrad A."/>
            <person name="Singh S."/>
            <person name="Jensen M.F."/>
            <person name="Cong E.H."/>
            <person name="Eikeseth-Otteraa H."/>
            <person name="Noel B."/>
            <person name="Anthouard V."/>
            <person name="Porcel B.M."/>
            <person name="Kachouri-Lafond R."/>
            <person name="Nishino A."/>
            <person name="Ugolini M."/>
            <person name="Chourrout P."/>
            <person name="Nishida H."/>
            <person name="Aasland R."/>
            <person name="Huzurbazar S."/>
            <person name="Westhof E."/>
            <person name="Delsuc F."/>
            <person name="Lehrach H."/>
            <person name="Reinhardt R."/>
            <person name="Weissenbach J."/>
            <person name="Roy S.W."/>
            <person name="Artiguenave F."/>
            <person name="Postlethwait J.H."/>
            <person name="Manak J.R."/>
            <person name="Thompson E.M."/>
            <person name="Jaillon O."/>
            <person name="Du Pasquier L."/>
            <person name="Boudinot P."/>
            <person name="Liberles D.A."/>
            <person name="Volff J.N."/>
            <person name="Philippe H."/>
            <person name="Lenhard B."/>
            <person name="Roest Crollius H."/>
            <person name="Wincker P."/>
            <person name="Chourrout D."/>
        </authorList>
    </citation>
    <scope>NUCLEOTIDE SEQUENCE [LARGE SCALE GENOMIC DNA]</scope>
</reference>
<comment type="catalytic activity">
    <reaction evidence="9 10">
        <text>2 R'C(R)SH + O2 = R'C(R)S-S(R)CR' + H2O2</text>
        <dbReference type="Rhea" id="RHEA:17357"/>
        <dbReference type="ChEBI" id="CHEBI:15379"/>
        <dbReference type="ChEBI" id="CHEBI:16240"/>
        <dbReference type="ChEBI" id="CHEBI:16520"/>
        <dbReference type="ChEBI" id="CHEBI:17412"/>
        <dbReference type="EC" id="1.8.3.2"/>
    </reaction>
</comment>
<sequence>MLNLLLLTFISQGGCLPSKSLYEENTDYVQILTQETFKETLERPEEANQFWIVEFYASWCGHCVHFAPTIKEFAEEIKDWTKLVKLGVIDCGNSENGEICQENQVHGFPTMKYYLPNDRLYDQKENLIEARTIEALKQETLKLALEHNVPNANGLGRFLYLENIGAASVRNVVEQNSKDNVLTALVAAPSDLALKDGTAIDLLADLTAFSDISIRLTDVASAEKWSESKEPVVLILDHDAVKMKIELNDITSRSDVLAVLSSTLTTEKTSWKNVVKKSVIIEASDHTDDSWEKYDQSKVYLQDVESALLQLLFYDVNSFPLDGDSLNAIKKYVKIVSQLYPSTTRNIDVDLRNLSSLLEDSKISRVKKRKDWIGLLDKAGLTKLQGSQPDLSYAACKPSVENLRGYTCGLWTSFHLFLSLSPDEQAPLFVEAMSEMILNHFSCLECRKNFKNEIELFPLSDVSDHSSGVRWLWKLHNSVNARIAGEKSEDPKFPKIQFPSNEECALCKTADDFEIAETLKYLDFHYSKENLVLADGEKIIDNSRMEDDPDEIVEAIVDKPKSHKGLVWFFLVVSLIASMGLWRSYRIRTRLKRHYRKISHQL</sequence>
<dbReference type="PROSITE" id="PS00194">
    <property type="entry name" value="THIOREDOXIN_1"/>
    <property type="match status" value="1"/>
</dbReference>
<keyword evidence="10" id="KW-1133">Transmembrane helix</keyword>
<evidence type="ECO:0000256" key="6">
    <source>
        <dbReference type="ARBA" id="ARBA00023002"/>
    </source>
</evidence>
<evidence type="ECO:0000256" key="9">
    <source>
        <dbReference type="ARBA" id="ARBA00048864"/>
    </source>
</evidence>
<dbReference type="Pfam" id="PF00085">
    <property type="entry name" value="Thioredoxin"/>
    <property type="match status" value="1"/>
</dbReference>